<dbReference type="InterPro" id="IPR040177">
    <property type="entry name" value="SLC30A9"/>
</dbReference>
<keyword evidence="4 7" id="KW-1133">Transmembrane helix</keyword>
<dbReference type="NCBIfam" id="TIGR01297">
    <property type="entry name" value="CDF"/>
    <property type="match status" value="1"/>
</dbReference>
<dbReference type="RefSeq" id="WP_123242468.1">
    <property type="nucleotide sequence ID" value="NZ_JAAHBY010000063.1"/>
</dbReference>
<feature type="transmembrane region" description="Helical" evidence="7">
    <location>
        <begin position="92"/>
        <end position="115"/>
    </location>
</feature>
<feature type="region of interest" description="Disordered" evidence="6">
    <location>
        <begin position="1"/>
        <end position="20"/>
    </location>
</feature>
<dbReference type="Proteomes" id="UP000280698">
    <property type="component" value="Unassembled WGS sequence"/>
</dbReference>
<dbReference type="SUPFAM" id="SSF161111">
    <property type="entry name" value="Cation efflux protein transmembrane domain-like"/>
    <property type="match status" value="1"/>
</dbReference>
<accession>A0ABX9WBZ2</accession>
<comment type="subcellular location">
    <subcellularLocation>
        <location evidence="1">Membrane</location>
        <topology evidence="1">Multi-pass membrane protein</topology>
    </subcellularLocation>
</comment>
<evidence type="ECO:0000256" key="4">
    <source>
        <dbReference type="ARBA" id="ARBA00022989"/>
    </source>
</evidence>
<evidence type="ECO:0000256" key="2">
    <source>
        <dbReference type="ARBA" id="ARBA00022448"/>
    </source>
</evidence>
<dbReference type="InterPro" id="IPR002524">
    <property type="entry name" value="Cation_efflux"/>
</dbReference>
<dbReference type="Pfam" id="PF01545">
    <property type="entry name" value="Cation_efflux"/>
    <property type="match status" value="1"/>
</dbReference>
<name>A0ABX9WBZ2_9ACTN</name>
<evidence type="ECO:0000313" key="9">
    <source>
        <dbReference type="EMBL" id="RNL95823.1"/>
    </source>
</evidence>
<keyword evidence="2" id="KW-0813">Transport</keyword>
<proteinExistence type="predicted"/>
<dbReference type="InterPro" id="IPR058533">
    <property type="entry name" value="Cation_efflux_TM"/>
</dbReference>
<organism evidence="9 10">
    <name type="scientific">Micromonospora solifontis</name>
    <dbReference type="NCBI Taxonomy" id="2487138"/>
    <lineage>
        <taxon>Bacteria</taxon>
        <taxon>Bacillati</taxon>
        <taxon>Actinomycetota</taxon>
        <taxon>Actinomycetes</taxon>
        <taxon>Micromonosporales</taxon>
        <taxon>Micromonosporaceae</taxon>
        <taxon>Micromonospora</taxon>
    </lineage>
</organism>
<keyword evidence="10" id="KW-1185">Reference proteome</keyword>
<dbReference type="EMBL" id="RJLN01000063">
    <property type="protein sequence ID" value="RNL95823.1"/>
    <property type="molecule type" value="Genomic_DNA"/>
</dbReference>
<feature type="transmembrane region" description="Helical" evidence="7">
    <location>
        <begin position="186"/>
        <end position="204"/>
    </location>
</feature>
<evidence type="ECO:0000259" key="8">
    <source>
        <dbReference type="Pfam" id="PF01545"/>
    </source>
</evidence>
<keyword evidence="3 7" id="KW-0812">Transmembrane</keyword>
<sequence>MTVDGALLRPDAPTPPAGGETRTTVLVALAANLVIAVAKAAGGAVSGSPALLSEAAHSVADSLNEVFLLTALRRSRRRADRTHPFGYGKERFFWSLLAAVGIFVTGACFSALQGWQALTSGHAEREAFPVVYAVLGVAFVAESVSLARALRQLRRTARATGRRLRDQVRDHSDPTVRTVTAEDGTAVVGVVLAAVGVVMHQLTGSAAAEGAASLAIAGLLAFVAYRLGRDTMGLLIGEADTRLTDTAHRWLSEQPEIDTVLTVLTMQLGPDEVLLAARVDLADGLDSDGVEAVSGRIKSELSRRLPQLTQIFLDITDATDGDRERARRHLAALTRPAAG</sequence>
<keyword evidence="5 7" id="KW-0472">Membrane</keyword>
<evidence type="ECO:0000256" key="6">
    <source>
        <dbReference type="SAM" id="MobiDB-lite"/>
    </source>
</evidence>
<evidence type="ECO:0000313" key="10">
    <source>
        <dbReference type="Proteomes" id="UP000280698"/>
    </source>
</evidence>
<dbReference type="PANTHER" id="PTHR13414">
    <property type="entry name" value="HUEL-CATION TRANSPORTER"/>
    <property type="match status" value="1"/>
</dbReference>
<gene>
    <name evidence="9" type="ORF">EFE23_19985</name>
</gene>
<feature type="transmembrane region" description="Helical" evidence="7">
    <location>
        <begin position="210"/>
        <end position="228"/>
    </location>
</feature>
<evidence type="ECO:0000256" key="5">
    <source>
        <dbReference type="ARBA" id="ARBA00023136"/>
    </source>
</evidence>
<feature type="domain" description="Cation efflux protein transmembrane" evidence="8">
    <location>
        <begin position="25"/>
        <end position="235"/>
    </location>
</feature>
<dbReference type="InterPro" id="IPR027469">
    <property type="entry name" value="Cation_efflux_TMD_sf"/>
</dbReference>
<dbReference type="Gene3D" id="1.20.1510.10">
    <property type="entry name" value="Cation efflux protein transmembrane domain"/>
    <property type="match status" value="1"/>
</dbReference>
<dbReference type="PANTHER" id="PTHR13414:SF9">
    <property type="entry name" value="PROTON-COUPLED ZINC ANTIPORTER SLC30A9, MITOCHONDRIAL"/>
    <property type="match status" value="1"/>
</dbReference>
<comment type="caution">
    <text evidence="9">The sequence shown here is derived from an EMBL/GenBank/DDBJ whole genome shotgun (WGS) entry which is preliminary data.</text>
</comment>
<reference evidence="9 10" key="1">
    <citation type="submission" date="2018-11" db="EMBL/GenBank/DDBJ databases">
        <title>Micromonospora sp. PPF5-17, a new actinomycetes isolated from a hot spring soil.</title>
        <authorList>
            <person name="Thawai C."/>
        </authorList>
    </citation>
    <scope>NUCLEOTIDE SEQUENCE [LARGE SCALE GENOMIC DNA]</scope>
    <source>
        <strain evidence="9 10">PPF5-17</strain>
    </source>
</reference>
<protein>
    <submittedName>
        <fullName evidence="9">Cation diffusion facilitator family transporter</fullName>
    </submittedName>
</protein>
<feature type="transmembrane region" description="Helical" evidence="7">
    <location>
        <begin position="127"/>
        <end position="150"/>
    </location>
</feature>
<evidence type="ECO:0000256" key="3">
    <source>
        <dbReference type="ARBA" id="ARBA00022692"/>
    </source>
</evidence>
<evidence type="ECO:0000256" key="1">
    <source>
        <dbReference type="ARBA" id="ARBA00004141"/>
    </source>
</evidence>
<evidence type="ECO:0000256" key="7">
    <source>
        <dbReference type="SAM" id="Phobius"/>
    </source>
</evidence>